<evidence type="ECO:0000256" key="8">
    <source>
        <dbReference type="RuleBase" id="RU363075"/>
    </source>
</evidence>
<evidence type="ECO:0000256" key="5">
    <source>
        <dbReference type="ARBA" id="ARBA00022824"/>
    </source>
</evidence>
<reference evidence="9" key="1">
    <citation type="submission" date="2021-06" db="EMBL/GenBank/DDBJ databases">
        <authorList>
            <person name="Hodson N. C."/>
            <person name="Mongue J. A."/>
            <person name="Jaron S. K."/>
        </authorList>
    </citation>
    <scope>NUCLEOTIDE SEQUENCE</scope>
</reference>
<comment type="similarity">
    <text evidence="8">Belongs to the glycosyltransferase 22 family.</text>
</comment>
<proteinExistence type="inferred from homology"/>
<dbReference type="InterPro" id="IPR005599">
    <property type="entry name" value="GPI_mannosylTrfase"/>
</dbReference>
<evidence type="ECO:0000313" key="9">
    <source>
        <dbReference type="EMBL" id="CAG7728036.1"/>
    </source>
</evidence>
<dbReference type="GO" id="GO:0005789">
    <property type="term" value="C:endoplasmic reticulum membrane"/>
    <property type="evidence" value="ECO:0007669"/>
    <property type="project" value="UniProtKB-SubCell"/>
</dbReference>
<dbReference type="Pfam" id="PF03901">
    <property type="entry name" value="Glyco_transf_22"/>
    <property type="match status" value="1"/>
</dbReference>
<feature type="transmembrane region" description="Helical" evidence="8">
    <location>
        <begin position="312"/>
        <end position="332"/>
    </location>
</feature>
<accession>A0A8J2KMG3</accession>
<dbReference type="EMBL" id="CAJVCH010157465">
    <property type="protein sequence ID" value="CAG7728036.1"/>
    <property type="molecule type" value="Genomic_DNA"/>
</dbReference>
<dbReference type="GO" id="GO:0000026">
    <property type="term" value="F:alpha-1,2-mannosyltransferase activity"/>
    <property type="evidence" value="ECO:0007669"/>
    <property type="project" value="TreeGrafter"/>
</dbReference>
<name>A0A8J2KMG3_9HEXA</name>
<organism evidence="9 10">
    <name type="scientific">Allacma fusca</name>
    <dbReference type="NCBI Taxonomy" id="39272"/>
    <lineage>
        <taxon>Eukaryota</taxon>
        <taxon>Metazoa</taxon>
        <taxon>Ecdysozoa</taxon>
        <taxon>Arthropoda</taxon>
        <taxon>Hexapoda</taxon>
        <taxon>Collembola</taxon>
        <taxon>Symphypleona</taxon>
        <taxon>Sminthuridae</taxon>
        <taxon>Allacma</taxon>
    </lineage>
</organism>
<feature type="transmembrane region" description="Helical" evidence="8">
    <location>
        <begin position="7"/>
        <end position="28"/>
    </location>
</feature>
<keyword evidence="6 8" id="KW-1133">Transmembrane helix</keyword>
<dbReference type="OrthoDB" id="416834at2759"/>
<feature type="transmembrane region" description="Helical" evidence="8">
    <location>
        <begin position="195"/>
        <end position="214"/>
    </location>
</feature>
<gene>
    <name evidence="9" type="ORF">AFUS01_LOCUS16847</name>
</gene>
<feature type="transmembrane region" description="Helical" evidence="8">
    <location>
        <begin position="115"/>
        <end position="138"/>
    </location>
</feature>
<keyword evidence="7 8" id="KW-0472">Membrane</keyword>
<feature type="transmembrane region" description="Helical" evidence="8">
    <location>
        <begin position="339"/>
        <end position="361"/>
    </location>
</feature>
<keyword evidence="2 8" id="KW-0328">Glycosyltransferase</keyword>
<evidence type="ECO:0000256" key="4">
    <source>
        <dbReference type="ARBA" id="ARBA00022692"/>
    </source>
</evidence>
<keyword evidence="3" id="KW-0808">Transferase</keyword>
<keyword evidence="4 8" id="KW-0812">Transmembrane</keyword>
<dbReference type="Proteomes" id="UP000708208">
    <property type="component" value="Unassembled WGS sequence"/>
</dbReference>
<keyword evidence="10" id="KW-1185">Reference proteome</keyword>
<feature type="transmembrane region" description="Helical" evidence="8">
    <location>
        <begin position="53"/>
        <end position="73"/>
    </location>
</feature>
<dbReference type="PANTHER" id="PTHR22760:SF4">
    <property type="entry name" value="GPI MANNOSYLTRANSFERASE 3"/>
    <property type="match status" value="1"/>
</dbReference>
<feature type="transmembrane region" description="Helical" evidence="8">
    <location>
        <begin position="158"/>
        <end position="183"/>
    </location>
</feature>
<evidence type="ECO:0000256" key="6">
    <source>
        <dbReference type="ARBA" id="ARBA00022989"/>
    </source>
</evidence>
<feature type="transmembrane region" description="Helical" evidence="8">
    <location>
        <begin position="247"/>
        <end position="270"/>
    </location>
</feature>
<evidence type="ECO:0000256" key="1">
    <source>
        <dbReference type="ARBA" id="ARBA00004477"/>
    </source>
</evidence>
<dbReference type="AlphaFoldDB" id="A0A8J2KMG3"/>
<sequence>MFAMELKFFAAILFFRFVMVFVIDTQFVPDEYWQGPEVAHKIVFGYGHLTWEWLTGLRSYIYPFFLAIPYWFLKHYNLDSRTMIMVAPRLQQSFVTAVGDFFYLKYSSRRYGSDLASVVGWFYFSNWFIAYCGSRTLANSMEMSLNMIGLYLLETNDLYKFTFVMALNFVMRPSAVVYWVPLAPKVLKEFYRRPYMFLSCCFIGFSILHLTYLLDSSMYGKPTVTWWNFIDFNYIQGKSALFGTHPFHWYMSSCLVLLAGGHFFVFLYALYRDFRMFGLNYFTLGGPLYQEVAIILFYVLIYSFVAHKELRFMLPIIPNILIISASIINYWYRIGARDFINRFVVPFLALTALYDFIVLGYSSKYHLGGIAPATGYISEAINERHIKNPLIWILMPCYSVPVYTQFHNPNATIEFFTCPPIELDLNMTNLQLRDFSDIDLEHWIRMKTADYGHPDFAMFYSPLLTKMQRIYPHYRICFESFHTNFTEGNVGNFVNVMCRTDYD</sequence>
<evidence type="ECO:0000313" key="10">
    <source>
        <dbReference type="Proteomes" id="UP000708208"/>
    </source>
</evidence>
<protein>
    <recommendedName>
        <fullName evidence="8">Mannosyltransferase</fullName>
        <ecNumber evidence="8">2.4.1.-</ecNumber>
    </recommendedName>
</protein>
<evidence type="ECO:0000256" key="7">
    <source>
        <dbReference type="ARBA" id="ARBA00023136"/>
    </source>
</evidence>
<comment type="subcellular location">
    <subcellularLocation>
        <location evidence="1 8">Endoplasmic reticulum membrane</location>
        <topology evidence="1 8">Multi-pass membrane protein</topology>
    </subcellularLocation>
</comment>
<dbReference type="EC" id="2.4.1.-" evidence="8"/>
<dbReference type="GO" id="GO:0006506">
    <property type="term" value="P:GPI anchor biosynthetic process"/>
    <property type="evidence" value="ECO:0007669"/>
    <property type="project" value="TreeGrafter"/>
</dbReference>
<comment type="caution">
    <text evidence="9">The sequence shown here is derived from an EMBL/GenBank/DDBJ whole genome shotgun (WGS) entry which is preliminary data.</text>
</comment>
<evidence type="ECO:0000256" key="2">
    <source>
        <dbReference type="ARBA" id="ARBA00022676"/>
    </source>
</evidence>
<feature type="transmembrane region" description="Helical" evidence="8">
    <location>
        <begin position="282"/>
        <end position="306"/>
    </location>
</feature>
<dbReference type="PANTHER" id="PTHR22760">
    <property type="entry name" value="GLYCOSYLTRANSFERASE"/>
    <property type="match status" value="1"/>
</dbReference>
<keyword evidence="5 8" id="KW-0256">Endoplasmic reticulum</keyword>
<evidence type="ECO:0000256" key="3">
    <source>
        <dbReference type="ARBA" id="ARBA00022679"/>
    </source>
</evidence>